<dbReference type="Proteomes" id="UP001143856">
    <property type="component" value="Unassembled WGS sequence"/>
</dbReference>
<comment type="caution">
    <text evidence="1">The sequence shown here is derived from an EMBL/GenBank/DDBJ whole genome shotgun (WGS) entry which is preliminary data.</text>
</comment>
<dbReference type="EMBL" id="JAPDGR010001731">
    <property type="protein sequence ID" value="KAJ2980076.1"/>
    <property type="molecule type" value="Genomic_DNA"/>
</dbReference>
<proteinExistence type="predicted"/>
<evidence type="ECO:0000313" key="2">
    <source>
        <dbReference type="Proteomes" id="UP001143856"/>
    </source>
</evidence>
<keyword evidence="2" id="KW-1185">Reference proteome</keyword>
<evidence type="ECO:0000313" key="1">
    <source>
        <dbReference type="EMBL" id="KAJ2980076.1"/>
    </source>
</evidence>
<accession>A0ACC1NNB4</accession>
<reference evidence="1" key="1">
    <citation type="submission" date="2022-10" db="EMBL/GenBank/DDBJ databases">
        <title>Genome Sequence of Xylaria curta.</title>
        <authorList>
            <person name="Buettner E."/>
        </authorList>
    </citation>
    <scope>NUCLEOTIDE SEQUENCE</scope>
    <source>
        <strain evidence="1">Babe10</strain>
    </source>
</reference>
<gene>
    <name evidence="1" type="ORF">NUW58_g7042</name>
</gene>
<sequence>MYRLCQVETDTTSRKHESVSEAAKQLLDGGPESQHTAAIPKEHETTASAQASQVDCIEAETITHLSNERQNPLADESNNERDITAPVSPTHLVEEDNRIQVKQENAQDESHILSQDSTMGQQDSNLSDSSSGTGVETPKSEDFIEYEKQEDRHASPEVEVPDHEAQATSIPASSSTTTTSRLKPTNARRFPVGKFFQEHESVPSKSAFPFIAPIDYIPTDPLPIAIFEEQQVPGPRKGGIRGLFAFKGWFKISWINIVAPHSAELVIMLQQKWERKDRFGHAIPSKSRDVSAWNASLAVEWAVIRFQLWEEKSTPPPPRIEKLPEPERPAAKSVNEILRDMRLNDGNGDEQRCENHATLEPGRDKAASEFCSGEDKCSVVT</sequence>
<protein>
    <submittedName>
        <fullName evidence="1">Uncharacterized protein</fullName>
    </submittedName>
</protein>
<organism evidence="1 2">
    <name type="scientific">Xylaria curta</name>
    <dbReference type="NCBI Taxonomy" id="42375"/>
    <lineage>
        <taxon>Eukaryota</taxon>
        <taxon>Fungi</taxon>
        <taxon>Dikarya</taxon>
        <taxon>Ascomycota</taxon>
        <taxon>Pezizomycotina</taxon>
        <taxon>Sordariomycetes</taxon>
        <taxon>Xylariomycetidae</taxon>
        <taxon>Xylariales</taxon>
        <taxon>Xylariaceae</taxon>
        <taxon>Xylaria</taxon>
    </lineage>
</organism>
<name>A0ACC1NNB4_9PEZI</name>